<accession>A0A9Q7EYE6</accession>
<evidence type="ECO:0000256" key="3">
    <source>
        <dbReference type="ARBA" id="ARBA00022840"/>
    </source>
</evidence>
<evidence type="ECO:0000313" key="7">
    <source>
        <dbReference type="Proteomes" id="UP000671879"/>
    </source>
</evidence>
<organism evidence="6 7">
    <name type="scientific">Aminithiophilus ramosus</name>
    <dbReference type="NCBI Taxonomy" id="3029084"/>
    <lineage>
        <taxon>Bacteria</taxon>
        <taxon>Thermotogati</taxon>
        <taxon>Synergistota</taxon>
        <taxon>Synergistia</taxon>
        <taxon>Synergistales</taxon>
        <taxon>Aminithiophilaceae</taxon>
        <taxon>Aminithiophilus</taxon>
    </lineage>
</organism>
<dbReference type="CDD" id="cd03214">
    <property type="entry name" value="ABC_Iron-Siderophores_B12_Hemin"/>
    <property type="match status" value="1"/>
</dbReference>
<sequence length="261" mass="27705">MTMEARDLSVGYDGRTVLEGIDLTLRPGSLLALLGPNGSGKSTLLASLCGLLSPQAGTVLLDGRPLSSLRRLALARQVALVPQATAFTLPFRVDEVVLMGRYPHLGRFGQLGPGDREAARHAMATVGLEGFEDRLVNTLSGGEVQRVTLARALAQETGILLLDEPTSALDPGHVVDVTALLARLRDEGRAIAVALHDVNLALRLADVIAFLRDGALVRLCGPGDVDGELLRQVYGVSWRVGTWEGIPIALPRESSSDAVPR</sequence>
<keyword evidence="2" id="KW-0547">Nucleotide-binding</keyword>
<evidence type="ECO:0000256" key="1">
    <source>
        <dbReference type="ARBA" id="ARBA00022448"/>
    </source>
</evidence>
<dbReference type="SMART" id="SM00382">
    <property type="entry name" value="AAA"/>
    <property type="match status" value="1"/>
</dbReference>
<dbReference type="Pfam" id="PF00005">
    <property type="entry name" value="ABC_tran"/>
    <property type="match status" value="1"/>
</dbReference>
<evidence type="ECO:0000256" key="4">
    <source>
        <dbReference type="ARBA" id="ARBA00022967"/>
    </source>
</evidence>
<dbReference type="EMBL" id="CP072943">
    <property type="protein sequence ID" value="QTX31931.1"/>
    <property type="molecule type" value="Genomic_DNA"/>
</dbReference>
<dbReference type="AlphaFoldDB" id="A0A9Q7EYE6"/>
<dbReference type="GO" id="GO:0016887">
    <property type="term" value="F:ATP hydrolysis activity"/>
    <property type="evidence" value="ECO:0007669"/>
    <property type="project" value="InterPro"/>
</dbReference>
<dbReference type="InterPro" id="IPR003593">
    <property type="entry name" value="AAA+_ATPase"/>
</dbReference>
<dbReference type="RefSeq" id="WP_274373129.1">
    <property type="nucleotide sequence ID" value="NZ_CP072943.1"/>
</dbReference>
<protein>
    <submittedName>
        <fullName evidence="6">ABC transporter ATP-binding protein</fullName>
    </submittedName>
</protein>
<reference evidence="7" key="1">
    <citation type="submission" date="2021-04" db="EMBL/GenBank/DDBJ databases">
        <title>A novel Synergistetes isolate from a pyrite-forming mixed culture.</title>
        <authorList>
            <person name="Bunk B."/>
            <person name="Sproer C."/>
            <person name="Spring S."/>
            <person name="Pester M."/>
        </authorList>
    </citation>
    <scope>NUCLEOTIDE SEQUENCE [LARGE SCALE GENOMIC DNA]</scope>
    <source>
        <strain evidence="7">J.5.4.2-T.3.5.2</strain>
    </source>
</reference>
<dbReference type="InterPro" id="IPR027417">
    <property type="entry name" value="P-loop_NTPase"/>
</dbReference>
<dbReference type="KEGG" id="aram:KAR29_11500"/>
<evidence type="ECO:0000259" key="5">
    <source>
        <dbReference type="PROSITE" id="PS50893"/>
    </source>
</evidence>
<keyword evidence="7" id="KW-1185">Reference proteome</keyword>
<dbReference type="Gene3D" id="3.40.50.300">
    <property type="entry name" value="P-loop containing nucleotide triphosphate hydrolases"/>
    <property type="match status" value="1"/>
</dbReference>
<dbReference type="Proteomes" id="UP000671879">
    <property type="component" value="Chromosome"/>
</dbReference>
<gene>
    <name evidence="6" type="ORF">KAR29_11500</name>
</gene>
<dbReference type="FunFam" id="3.40.50.300:FF:000134">
    <property type="entry name" value="Iron-enterobactin ABC transporter ATP-binding protein"/>
    <property type="match status" value="1"/>
</dbReference>
<dbReference type="PANTHER" id="PTHR42794:SF1">
    <property type="entry name" value="HEMIN IMPORT ATP-BINDING PROTEIN HMUV"/>
    <property type="match status" value="1"/>
</dbReference>
<dbReference type="SUPFAM" id="SSF52540">
    <property type="entry name" value="P-loop containing nucleoside triphosphate hydrolases"/>
    <property type="match status" value="1"/>
</dbReference>
<dbReference type="PANTHER" id="PTHR42794">
    <property type="entry name" value="HEMIN IMPORT ATP-BINDING PROTEIN HMUV"/>
    <property type="match status" value="1"/>
</dbReference>
<feature type="domain" description="ABC transporter" evidence="5">
    <location>
        <begin position="3"/>
        <end position="238"/>
    </location>
</feature>
<name>A0A9Q7EYE6_9BACT</name>
<dbReference type="PROSITE" id="PS50893">
    <property type="entry name" value="ABC_TRANSPORTER_2"/>
    <property type="match status" value="1"/>
</dbReference>
<evidence type="ECO:0000313" key="6">
    <source>
        <dbReference type="EMBL" id="QTX31931.1"/>
    </source>
</evidence>
<keyword evidence="1" id="KW-0813">Transport</keyword>
<keyword evidence="3 6" id="KW-0067">ATP-binding</keyword>
<evidence type="ECO:0000256" key="2">
    <source>
        <dbReference type="ARBA" id="ARBA00022741"/>
    </source>
</evidence>
<dbReference type="InterPro" id="IPR003439">
    <property type="entry name" value="ABC_transporter-like_ATP-bd"/>
</dbReference>
<keyword evidence="4" id="KW-1278">Translocase</keyword>
<dbReference type="GO" id="GO:0005524">
    <property type="term" value="F:ATP binding"/>
    <property type="evidence" value="ECO:0007669"/>
    <property type="project" value="UniProtKB-KW"/>
</dbReference>
<proteinExistence type="predicted"/>